<evidence type="ECO:0000313" key="9">
    <source>
        <dbReference type="EMBL" id="VFK78263.1"/>
    </source>
</evidence>
<dbReference type="PANTHER" id="PTHR13593:SF113">
    <property type="entry name" value="SI:DKEY-266F7.9"/>
    <property type="match status" value="1"/>
</dbReference>
<dbReference type="AlphaFoldDB" id="A0A450YDL2"/>
<dbReference type="EMBL" id="CAADHB010000010">
    <property type="protein sequence ID" value="VFK78263.1"/>
    <property type="molecule type" value="Genomic_DNA"/>
</dbReference>
<dbReference type="SMART" id="SM00148">
    <property type="entry name" value="PLCXc"/>
    <property type="match status" value="1"/>
</dbReference>
<reference evidence="7" key="1">
    <citation type="submission" date="2019-02" db="EMBL/GenBank/DDBJ databases">
        <authorList>
            <person name="Gruber-Vodicka R. H."/>
            <person name="Seah K. B. B."/>
        </authorList>
    </citation>
    <scope>NUCLEOTIDE SEQUENCE</scope>
    <source>
        <strain evidence="9">BECK_S127</strain>
        <strain evidence="8">BECK_S1320</strain>
        <strain evidence="7">BECK_S1321</strain>
    </source>
</reference>
<evidence type="ECO:0000313" key="7">
    <source>
        <dbReference type="EMBL" id="VFK39651.1"/>
    </source>
</evidence>
<name>A0A450YDL2_9GAMM</name>
<evidence type="ECO:0000256" key="2">
    <source>
        <dbReference type="ARBA" id="ARBA00012581"/>
    </source>
</evidence>
<dbReference type="Gene3D" id="3.20.20.190">
    <property type="entry name" value="Phosphatidylinositol (PI) phosphodiesterase"/>
    <property type="match status" value="1"/>
</dbReference>
<dbReference type="EC" id="4.6.1.13" evidence="2"/>
<dbReference type="PROSITE" id="PS50007">
    <property type="entry name" value="PIPLC_X_DOMAIN"/>
    <property type="match status" value="1"/>
</dbReference>
<evidence type="ECO:0000256" key="1">
    <source>
        <dbReference type="ARBA" id="ARBA00001316"/>
    </source>
</evidence>
<dbReference type="CDD" id="cd08586">
    <property type="entry name" value="PI-PLCc_BcPLC_like"/>
    <property type="match status" value="1"/>
</dbReference>
<dbReference type="InterPro" id="IPR000909">
    <property type="entry name" value="PLipase_C_PInositol-sp_X_dom"/>
</dbReference>
<dbReference type="EMBL" id="CAADFU010000048">
    <property type="protein sequence ID" value="VFK45080.1"/>
    <property type="molecule type" value="Genomic_DNA"/>
</dbReference>
<protein>
    <recommendedName>
        <fullName evidence="3">1-phosphatidylinositol phosphodiesterase</fullName>
        <ecNumber evidence="2">4.6.1.13</ecNumber>
    </recommendedName>
    <alternativeName>
        <fullName evidence="4">Phosphatidylinositol diacylglycerol-lyase</fullName>
    </alternativeName>
    <alternativeName>
        <fullName evidence="5">Phosphatidylinositol-specific phospholipase C</fullName>
    </alternativeName>
</protein>
<organism evidence="7">
    <name type="scientific">Candidatus Kentrum sp. SD</name>
    <dbReference type="NCBI Taxonomy" id="2126332"/>
    <lineage>
        <taxon>Bacteria</taxon>
        <taxon>Pseudomonadati</taxon>
        <taxon>Pseudomonadota</taxon>
        <taxon>Gammaproteobacteria</taxon>
        <taxon>Candidatus Kentrum</taxon>
    </lineage>
</organism>
<gene>
    <name evidence="9" type="ORF">BECKSD772D_GA0070982_101031</name>
    <name evidence="8" type="ORF">BECKSD772E_GA0070983_10485</name>
    <name evidence="7" type="ORF">BECKSD772F_GA0070984_10455</name>
</gene>
<evidence type="ECO:0000256" key="5">
    <source>
        <dbReference type="ARBA" id="ARBA00030782"/>
    </source>
</evidence>
<sequence length="411" mass="47742">MAQWKDVKNNMSRWMGSLSDSTKLSEISIPGTHDTMTWEGTSVPLFSRTQSYALSGGRGQLELGVRFLDIRLGLYEGQGFALFHGTDDIRDSGGRKFFQEDVLEPCIEFLKDNPSECILMSVKRDQFDDKWAFSKEFNEKVEAHSRWFYTKNEIPTLREVRGKIVLIRRYKHGNLGIDAYGSRWPHDNDAVSSYAPRLDINDHYNEHSTNRKWRGVRSYLKRARDDTLVFNFASVAVRPFPLRSPASYARSINRYLDRYLDVLATPNKIGIVIVDFVTPSLAASIAQTNFEGRNPKPNLRWFEDRYCVGDFWDMELRDGYSQNLKKTDRYPNDEFGSLQLQNVPAGWEITIYDNPDAKTNDDYCRIRTKQDSGVYEIDDFERDRNNSKVWVDYRRDNGLKGKVSHVKIQKV</sequence>
<evidence type="ECO:0000313" key="8">
    <source>
        <dbReference type="EMBL" id="VFK45080.1"/>
    </source>
</evidence>
<evidence type="ECO:0000256" key="3">
    <source>
        <dbReference type="ARBA" id="ARBA00019758"/>
    </source>
</evidence>
<dbReference type="GO" id="GO:0004436">
    <property type="term" value="F:phosphatidylinositol diacylglycerol-lyase activity"/>
    <property type="evidence" value="ECO:0007669"/>
    <property type="project" value="UniProtKB-EC"/>
</dbReference>
<dbReference type="SUPFAM" id="SSF51695">
    <property type="entry name" value="PLC-like phosphodiesterases"/>
    <property type="match status" value="1"/>
</dbReference>
<dbReference type="PANTHER" id="PTHR13593">
    <property type="match status" value="1"/>
</dbReference>
<evidence type="ECO:0000256" key="4">
    <source>
        <dbReference type="ARBA" id="ARBA00030474"/>
    </source>
</evidence>
<feature type="domain" description="Phosphatidylinositol-specific phospholipase C X" evidence="6">
    <location>
        <begin position="19"/>
        <end position="169"/>
    </location>
</feature>
<evidence type="ECO:0000259" key="6">
    <source>
        <dbReference type="SMART" id="SM00148"/>
    </source>
</evidence>
<proteinExistence type="predicted"/>
<dbReference type="InterPro" id="IPR051057">
    <property type="entry name" value="PI-PLC_domain"/>
</dbReference>
<dbReference type="GO" id="GO:0008081">
    <property type="term" value="F:phosphoric diester hydrolase activity"/>
    <property type="evidence" value="ECO:0007669"/>
    <property type="project" value="InterPro"/>
</dbReference>
<dbReference type="InterPro" id="IPR017946">
    <property type="entry name" value="PLC-like_Pdiesterase_TIM-brl"/>
</dbReference>
<comment type="catalytic activity">
    <reaction evidence="1">
        <text>a 1,2-diacyl-sn-glycero-3-phospho-(1D-myo-inositol) = 1D-myo-inositol 1,2-cyclic phosphate + a 1,2-diacyl-sn-glycerol</text>
        <dbReference type="Rhea" id="RHEA:17093"/>
        <dbReference type="ChEBI" id="CHEBI:17815"/>
        <dbReference type="ChEBI" id="CHEBI:57880"/>
        <dbReference type="ChEBI" id="CHEBI:58484"/>
        <dbReference type="EC" id="4.6.1.13"/>
    </reaction>
</comment>
<dbReference type="EMBL" id="CAADFR010000045">
    <property type="protein sequence ID" value="VFK39651.1"/>
    <property type="molecule type" value="Genomic_DNA"/>
</dbReference>
<accession>A0A450YDL2</accession>
<dbReference type="GO" id="GO:0006629">
    <property type="term" value="P:lipid metabolic process"/>
    <property type="evidence" value="ECO:0007669"/>
    <property type="project" value="InterPro"/>
</dbReference>